<sequence length="505" mass="57329">MDPFKEDSMHDVVKRPIDYLLSKLALLLGGVIVVMSLVMAALNYQDLVNLRLEGYRQMLHTLETSYLRERVMQSRAQLEVLDAALDREAIARGESAYSPVWSIAHRIKMAESHYIYFYHVRSERIDSYPSFSPSPDSSFTPHLRPWFALMESDQPQWVGPYREYGSGIRVLTLGKKIHAEDGSLLGLMMVDLNLHFLQEALERVLGPLDATLFLRHPHSGEMLAEVNPQLLRQVPATEEEEQAALKGLRQGALLLHDIPYVGWELGLYVPAVRFWRALTHELSLLMLPLGAMMLVVWMGIRSLLRIFHRELDLLQGRLNTLVRGEQEEEGASQAPWFVEANLKELAVIEDHYRSQQRALLSDPLTGIGNRRSFDEAMESVGTQETYALVLIDVDRFKLINDHCGHSVGDGVLCRVAECLVSVFGPAGCYRIGGDEFAVLTPWGEQELGEALDRLGRRIHRQRWREGIRVTLSMGVASGGAPDWFERADAALYRSKEAGRDRWCRE</sequence>
<reference evidence="4 5" key="2">
    <citation type="journal article" date="2016" name="Genome Announc.">
        <title>Complete Genome Sequence of the Highly Virulent Aeromonas schubertii Strain WL1483, Isolated from Diseased Snakehead Fish (Channa argus) in China.</title>
        <authorList>
            <person name="Liu L."/>
            <person name="Li N."/>
            <person name="Zhang D."/>
            <person name="Fu X."/>
            <person name="Shi C."/>
            <person name="Lin Q."/>
            <person name="Hao G."/>
        </authorList>
    </citation>
    <scope>NUCLEOTIDE SEQUENCE [LARGE SCALE GENOMIC DNA]</scope>
    <source>
        <strain evidence="4 5">WL1483</strain>
    </source>
</reference>
<dbReference type="CDD" id="cd18773">
    <property type="entry name" value="PDC1_HK_sensor"/>
    <property type="match status" value="1"/>
</dbReference>
<evidence type="ECO:0000313" key="5">
    <source>
        <dbReference type="Proteomes" id="UP000058114"/>
    </source>
</evidence>
<evidence type="ECO:0000313" key="4">
    <source>
        <dbReference type="EMBL" id="ALP43495.1"/>
    </source>
</evidence>
<dbReference type="GO" id="GO:0005886">
    <property type="term" value="C:plasma membrane"/>
    <property type="evidence" value="ECO:0007669"/>
    <property type="project" value="TreeGrafter"/>
</dbReference>
<keyword evidence="2" id="KW-0472">Membrane</keyword>
<dbReference type="PANTHER" id="PTHR45138">
    <property type="entry name" value="REGULATORY COMPONENTS OF SENSORY TRANSDUCTION SYSTEM"/>
    <property type="match status" value="1"/>
</dbReference>
<dbReference type="Gene3D" id="3.30.70.270">
    <property type="match status" value="1"/>
</dbReference>
<name>A0A0S2SP95_9GAMM</name>
<dbReference type="Pfam" id="PF00990">
    <property type="entry name" value="GGDEF"/>
    <property type="match status" value="1"/>
</dbReference>
<dbReference type="GO" id="GO:0052621">
    <property type="term" value="F:diguanylate cyclase activity"/>
    <property type="evidence" value="ECO:0007669"/>
    <property type="project" value="UniProtKB-EC"/>
</dbReference>
<protein>
    <recommendedName>
        <fullName evidence="1">diguanylate cyclase</fullName>
        <ecNumber evidence="1">2.7.7.65</ecNumber>
    </recommendedName>
</protein>
<dbReference type="PANTHER" id="PTHR45138:SF24">
    <property type="entry name" value="DIGUANYLATE CYCLASE DGCC-RELATED"/>
    <property type="match status" value="1"/>
</dbReference>
<dbReference type="InterPro" id="IPR050469">
    <property type="entry name" value="Diguanylate_Cyclase"/>
</dbReference>
<keyword evidence="2" id="KW-0812">Transmembrane</keyword>
<dbReference type="AlphaFoldDB" id="A0A0S2SP95"/>
<dbReference type="SUPFAM" id="SSF55073">
    <property type="entry name" value="Nucleotide cyclase"/>
    <property type="match status" value="1"/>
</dbReference>
<feature type="transmembrane region" description="Helical" evidence="2">
    <location>
        <begin position="282"/>
        <end position="300"/>
    </location>
</feature>
<dbReference type="GO" id="GO:0043709">
    <property type="term" value="P:cell adhesion involved in single-species biofilm formation"/>
    <property type="evidence" value="ECO:0007669"/>
    <property type="project" value="TreeGrafter"/>
</dbReference>
<evidence type="ECO:0000256" key="2">
    <source>
        <dbReference type="SAM" id="Phobius"/>
    </source>
</evidence>
<dbReference type="InterPro" id="IPR029787">
    <property type="entry name" value="Nucleotide_cyclase"/>
</dbReference>
<evidence type="ECO:0000259" key="3">
    <source>
        <dbReference type="PROSITE" id="PS50887"/>
    </source>
</evidence>
<feature type="domain" description="GGDEF" evidence="3">
    <location>
        <begin position="384"/>
        <end position="505"/>
    </location>
</feature>
<evidence type="ECO:0000256" key="1">
    <source>
        <dbReference type="ARBA" id="ARBA00012528"/>
    </source>
</evidence>
<proteinExistence type="predicted"/>
<dbReference type="GO" id="GO:1902201">
    <property type="term" value="P:negative regulation of bacterial-type flagellum-dependent cell motility"/>
    <property type="evidence" value="ECO:0007669"/>
    <property type="project" value="TreeGrafter"/>
</dbReference>
<dbReference type="KEGG" id="asr:WL1483_4076"/>
<organism evidence="4 5">
    <name type="scientific">Aeromonas schubertii</name>
    <dbReference type="NCBI Taxonomy" id="652"/>
    <lineage>
        <taxon>Bacteria</taxon>
        <taxon>Pseudomonadati</taxon>
        <taxon>Pseudomonadota</taxon>
        <taxon>Gammaproteobacteria</taxon>
        <taxon>Aeromonadales</taxon>
        <taxon>Aeromonadaceae</taxon>
        <taxon>Aeromonas</taxon>
    </lineage>
</organism>
<reference evidence="5" key="1">
    <citation type="submission" date="2015-10" db="EMBL/GenBank/DDBJ databases">
        <title>Complete Genome Sequence of Aeromonas schubertii strain WL1483.</title>
        <authorList>
            <person name="Liu L."/>
        </authorList>
    </citation>
    <scope>NUCLEOTIDE SEQUENCE [LARGE SCALE GENOMIC DNA]</scope>
    <source>
        <strain evidence="5">WL1483</strain>
    </source>
</reference>
<dbReference type="InterPro" id="IPR000160">
    <property type="entry name" value="GGDEF_dom"/>
</dbReference>
<dbReference type="PATRIC" id="fig|652.5.peg.597"/>
<feature type="transmembrane region" description="Helical" evidence="2">
    <location>
        <begin position="20"/>
        <end position="42"/>
    </location>
</feature>
<dbReference type="EC" id="2.7.7.65" evidence="1"/>
<dbReference type="CDD" id="cd01949">
    <property type="entry name" value="GGDEF"/>
    <property type="match status" value="1"/>
</dbReference>
<accession>A0A0S2SP95</accession>
<dbReference type="PROSITE" id="PS50887">
    <property type="entry name" value="GGDEF"/>
    <property type="match status" value="1"/>
</dbReference>
<dbReference type="InterPro" id="IPR043128">
    <property type="entry name" value="Rev_trsase/Diguanyl_cyclase"/>
</dbReference>
<dbReference type="SMART" id="SM00267">
    <property type="entry name" value="GGDEF"/>
    <property type="match status" value="1"/>
</dbReference>
<dbReference type="EMBL" id="CP013067">
    <property type="protein sequence ID" value="ALP43495.1"/>
    <property type="molecule type" value="Genomic_DNA"/>
</dbReference>
<keyword evidence="2" id="KW-1133">Transmembrane helix</keyword>
<gene>
    <name evidence="4" type="ORF">WL1483_4076</name>
</gene>
<dbReference type="NCBIfam" id="TIGR00254">
    <property type="entry name" value="GGDEF"/>
    <property type="match status" value="1"/>
</dbReference>
<dbReference type="Proteomes" id="UP000058114">
    <property type="component" value="Chromosome"/>
</dbReference>
<dbReference type="Gene3D" id="3.30.450.20">
    <property type="entry name" value="PAS domain"/>
    <property type="match status" value="2"/>
</dbReference>